<sequence>MTSEAAAAPPPASALSLGTRAARNLATTTKSVPQTQGITPRWLLRKLPWVEVRGGTYRVNRRLRVTPGRGRPAFVQEGADHVRIVPETLTELPPLHGLADRAALERLAGLFTARELRPGEVLTEAGTPVGEMLVVAHGKVERLGPGEYGGVRSLAVVGGGATLGEELLHEPDPVWPHTHRAVTAGTLLTAPRGAVRELVDASPALREHAAARRAGAARPANRKGEADLPLAAGHHGEPEIPAGFAEYELAPREYGLSPVQTVLRVHSRVQDLYSHPVDQLEQQIRLVVEEVREREEWELLNNRAFGLLHNAEFDQRISTRTGPPTPHDMDELLTRRRGTRLFLAHPRAIAAFHRQCTRHGLYPEPAVEDGRPVPAWRGVPILPCPKIPISGRGTTSIVAMRLGEDAHGVVGLRRTGLPDERAPGLTVRLTGIDEHAVLHYLVSAHSSTAVLVPDAIGVLENVEITERQSS</sequence>
<feature type="region of interest" description="Disordered" evidence="1">
    <location>
        <begin position="209"/>
        <end position="239"/>
    </location>
</feature>
<dbReference type="Pfam" id="PF19307">
    <property type="entry name" value="SrpI-like"/>
    <property type="match status" value="1"/>
</dbReference>
<dbReference type="InterPro" id="IPR045641">
    <property type="entry name" value="SrpI-like"/>
</dbReference>
<reference evidence="3 4" key="1">
    <citation type="submission" date="2020-08" db="EMBL/GenBank/DDBJ databases">
        <title>Genomic Encyclopedia of Type Strains, Phase IV (KMG-IV): sequencing the most valuable type-strain genomes for metagenomic binning, comparative biology and taxonomic classification.</title>
        <authorList>
            <person name="Goeker M."/>
        </authorList>
    </citation>
    <scope>NUCLEOTIDE SEQUENCE [LARGE SCALE GENOMIC DNA]</scope>
    <source>
        <strain evidence="3 4">DSM 44197</strain>
    </source>
</reference>
<dbReference type="InterPro" id="IPR000595">
    <property type="entry name" value="cNMP-bd_dom"/>
</dbReference>
<dbReference type="SUPFAM" id="SSF51206">
    <property type="entry name" value="cAMP-binding domain-like"/>
    <property type="match status" value="1"/>
</dbReference>
<evidence type="ECO:0000259" key="2">
    <source>
        <dbReference type="PROSITE" id="PS50042"/>
    </source>
</evidence>
<accession>A0A7W3QQ64</accession>
<gene>
    <name evidence="3" type="ORF">HNR61_006990</name>
</gene>
<dbReference type="NCBIfam" id="NF041163">
    <property type="entry name" value="encap_f2b"/>
    <property type="match status" value="1"/>
</dbReference>
<dbReference type="PANTHER" id="PTHR24567">
    <property type="entry name" value="CRP FAMILY TRANSCRIPTIONAL REGULATORY PROTEIN"/>
    <property type="match status" value="1"/>
</dbReference>
<dbReference type="Proteomes" id="UP000572680">
    <property type="component" value="Unassembled WGS sequence"/>
</dbReference>
<evidence type="ECO:0000313" key="4">
    <source>
        <dbReference type="Proteomes" id="UP000572680"/>
    </source>
</evidence>
<proteinExistence type="predicted"/>
<dbReference type="PROSITE" id="PS50042">
    <property type="entry name" value="CNMP_BINDING_3"/>
    <property type="match status" value="1"/>
</dbReference>
<comment type="caution">
    <text evidence="3">The sequence shown here is derived from an EMBL/GenBank/DDBJ whole genome shotgun (WGS) entry which is preliminary data.</text>
</comment>
<dbReference type="Pfam" id="PF00027">
    <property type="entry name" value="cNMP_binding"/>
    <property type="match status" value="1"/>
</dbReference>
<keyword evidence="4" id="KW-1185">Reference proteome</keyword>
<protein>
    <recommendedName>
        <fullName evidence="2">Cyclic nucleotide-binding domain-containing protein</fullName>
    </recommendedName>
</protein>
<dbReference type="InterPro" id="IPR050397">
    <property type="entry name" value="Env_Response_Regulators"/>
</dbReference>
<dbReference type="GO" id="GO:0005829">
    <property type="term" value="C:cytosol"/>
    <property type="evidence" value="ECO:0007669"/>
    <property type="project" value="TreeGrafter"/>
</dbReference>
<dbReference type="InterPro" id="IPR049817">
    <property type="entry name" value="Encap_f2b"/>
</dbReference>
<dbReference type="SMART" id="SM00100">
    <property type="entry name" value="cNMP"/>
    <property type="match status" value="1"/>
</dbReference>
<dbReference type="InterPro" id="IPR018490">
    <property type="entry name" value="cNMP-bd_dom_sf"/>
</dbReference>
<dbReference type="AlphaFoldDB" id="A0A7W3QQ64"/>
<dbReference type="RefSeq" id="WP_182847312.1">
    <property type="nucleotide sequence ID" value="NZ_BAAALP010000002.1"/>
</dbReference>
<dbReference type="GO" id="GO:0003700">
    <property type="term" value="F:DNA-binding transcription factor activity"/>
    <property type="evidence" value="ECO:0007669"/>
    <property type="project" value="TreeGrafter"/>
</dbReference>
<dbReference type="Gene3D" id="2.60.120.10">
    <property type="entry name" value="Jelly Rolls"/>
    <property type="match status" value="1"/>
</dbReference>
<name>A0A7W3QQ64_ACTNM</name>
<evidence type="ECO:0000313" key="3">
    <source>
        <dbReference type="EMBL" id="MBA8955316.1"/>
    </source>
</evidence>
<dbReference type="InterPro" id="IPR014710">
    <property type="entry name" value="RmlC-like_jellyroll"/>
</dbReference>
<dbReference type="PANTHER" id="PTHR24567:SF74">
    <property type="entry name" value="HTH-TYPE TRANSCRIPTIONAL REGULATOR ARCR"/>
    <property type="match status" value="1"/>
</dbReference>
<dbReference type="CDD" id="cd00038">
    <property type="entry name" value="CAP_ED"/>
    <property type="match status" value="1"/>
</dbReference>
<evidence type="ECO:0000256" key="1">
    <source>
        <dbReference type="SAM" id="MobiDB-lite"/>
    </source>
</evidence>
<dbReference type="EMBL" id="JACJIA010000011">
    <property type="protein sequence ID" value="MBA8955316.1"/>
    <property type="molecule type" value="Genomic_DNA"/>
</dbReference>
<organism evidence="3 4">
    <name type="scientific">Actinomadura namibiensis</name>
    <dbReference type="NCBI Taxonomy" id="182080"/>
    <lineage>
        <taxon>Bacteria</taxon>
        <taxon>Bacillati</taxon>
        <taxon>Actinomycetota</taxon>
        <taxon>Actinomycetes</taxon>
        <taxon>Streptosporangiales</taxon>
        <taxon>Thermomonosporaceae</taxon>
        <taxon>Actinomadura</taxon>
    </lineage>
</organism>
<feature type="domain" description="Cyclic nucleotide-binding" evidence="2">
    <location>
        <begin position="95"/>
        <end position="199"/>
    </location>
</feature>